<dbReference type="Proteomes" id="UP000291981">
    <property type="component" value="Unassembled WGS sequence"/>
</dbReference>
<evidence type="ECO:0000313" key="5">
    <source>
        <dbReference type="Proteomes" id="UP000291981"/>
    </source>
</evidence>
<feature type="signal peptide" evidence="2">
    <location>
        <begin position="1"/>
        <end position="18"/>
    </location>
</feature>
<keyword evidence="5" id="KW-1185">Reference proteome</keyword>
<accession>A0A4Q8QE68</accession>
<dbReference type="AlphaFoldDB" id="A0A4Q8QE68"/>
<organism evidence="4 5">
    <name type="scientific">Flagellimonas allohymeniacidonis</name>
    <dbReference type="NCBI Taxonomy" id="2517819"/>
    <lineage>
        <taxon>Bacteria</taxon>
        <taxon>Pseudomonadati</taxon>
        <taxon>Bacteroidota</taxon>
        <taxon>Flavobacteriia</taxon>
        <taxon>Flavobacteriales</taxon>
        <taxon>Flavobacteriaceae</taxon>
        <taxon>Flagellimonas</taxon>
    </lineage>
</organism>
<dbReference type="RefSeq" id="WP_130612784.1">
    <property type="nucleotide sequence ID" value="NZ_SGIU01000002.1"/>
</dbReference>
<evidence type="ECO:0000313" key="4">
    <source>
        <dbReference type="EMBL" id="TAI46773.1"/>
    </source>
</evidence>
<keyword evidence="1 2" id="KW-0732">Signal</keyword>
<dbReference type="InterPro" id="IPR025232">
    <property type="entry name" value="DUF4174"/>
</dbReference>
<feature type="domain" description="DUF4174" evidence="3">
    <location>
        <begin position="24"/>
        <end position="122"/>
    </location>
</feature>
<dbReference type="OrthoDB" id="7362103at2"/>
<name>A0A4Q8QE68_9FLAO</name>
<reference evidence="4 5" key="1">
    <citation type="submission" date="2019-02" db="EMBL/GenBank/DDBJ databases">
        <title>Draft genome sequence of Muricauda sp. 176CP4-71.</title>
        <authorList>
            <person name="Park J.-S."/>
        </authorList>
    </citation>
    <scope>NUCLEOTIDE SEQUENCE [LARGE SCALE GENOMIC DNA]</scope>
    <source>
        <strain evidence="4 5">176CP4-71</strain>
    </source>
</reference>
<gene>
    <name evidence="4" type="ORF">EW142_08705</name>
</gene>
<protein>
    <submittedName>
        <fullName evidence="4">DUF4174 domain-containing protein</fullName>
    </submittedName>
</protein>
<evidence type="ECO:0000256" key="1">
    <source>
        <dbReference type="ARBA" id="ARBA00022729"/>
    </source>
</evidence>
<sequence length="129" mass="15030">MKRFPVLMIFMFMLTSHAQEGMLKYRWKKRLVVLVSKDFNDSIPKVQLDLLDQEKERMKDRDMLVLRTSAKSEALGEFSISNNFEGVLLIGKDGGIKARYPFIVEPSKLFEIVDGMPMRKAEMRRKKGN</sequence>
<evidence type="ECO:0000256" key="2">
    <source>
        <dbReference type="SAM" id="SignalP"/>
    </source>
</evidence>
<proteinExistence type="predicted"/>
<comment type="caution">
    <text evidence="4">The sequence shown here is derived from an EMBL/GenBank/DDBJ whole genome shotgun (WGS) entry which is preliminary data.</text>
</comment>
<evidence type="ECO:0000259" key="3">
    <source>
        <dbReference type="Pfam" id="PF13778"/>
    </source>
</evidence>
<dbReference type="Pfam" id="PF13778">
    <property type="entry name" value="DUF4174"/>
    <property type="match status" value="1"/>
</dbReference>
<dbReference type="EMBL" id="SGIU01000002">
    <property type="protein sequence ID" value="TAI46773.1"/>
    <property type="molecule type" value="Genomic_DNA"/>
</dbReference>
<feature type="chain" id="PRO_5020366947" evidence="2">
    <location>
        <begin position="19"/>
        <end position="129"/>
    </location>
</feature>